<name>A0A7W4URD1_9MICO</name>
<dbReference type="EMBL" id="JACHWJ010000005">
    <property type="protein sequence ID" value="MBB2958978.1"/>
    <property type="molecule type" value="Genomic_DNA"/>
</dbReference>
<reference evidence="1 2" key="1">
    <citation type="submission" date="2020-08" db="EMBL/GenBank/DDBJ databases">
        <title>Sequencing the genomes of 1000 actinobacteria strains.</title>
        <authorList>
            <person name="Klenk H.-P."/>
        </authorList>
    </citation>
    <scope>NUCLEOTIDE SEQUENCE [LARGE SCALE GENOMIC DNA]</scope>
    <source>
        <strain evidence="1 2">DSM 20419</strain>
    </source>
</reference>
<dbReference type="RefSeq" id="WP_276510528.1">
    <property type="nucleotide sequence ID" value="NZ_JACHWJ010000005.1"/>
</dbReference>
<keyword evidence="2" id="KW-1185">Reference proteome</keyword>
<organism evidence="1 2">
    <name type="scientific">Pseudoclavibacter helvolus</name>
    <dbReference type="NCBI Taxonomy" id="255205"/>
    <lineage>
        <taxon>Bacteria</taxon>
        <taxon>Bacillati</taxon>
        <taxon>Actinomycetota</taxon>
        <taxon>Actinomycetes</taxon>
        <taxon>Micrococcales</taxon>
        <taxon>Microbacteriaceae</taxon>
        <taxon>Pseudoclavibacter</taxon>
    </lineage>
</organism>
<evidence type="ECO:0000313" key="2">
    <source>
        <dbReference type="Proteomes" id="UP000545286"/>
    </source>
</evidence>
<comment type="caution">
    <text evidence="1">The sequence shown here is derived from an EMBL/GenBank/DDBJ whole genome shotgun (WGS) entry which is preliminary data.</text>
</comment>
<accession>A0A7W4URD1</accession>
<dbReference type="AlphaFoldDB" id="A0A7W4URD1"/>
<evidence type="ECO:0000313" key="1">
    <source>
        <dbReference type="EMBL" id="MBB2958978.1"/>
    </source>
</evidence>
<dbReference type="Proteomes" id="UP000545286">
    <property type="component" value="Unassembled WGS sequence"/>
</dbReference>
<sequence>MHGGTSLRQQMHFGDYLRARAERGIGFREHLRGLGGAIEE</sequence>
<proteinExistence type="predicted"/>
<gene>
    <name evidence="1" type="ORF">FHX72_003130</name>
</gene>
<protein>
    <submittedName>
        <fullName evidence="1">Uncharacterized protein</fullName>
    </submittedName>
</protein>